<dbReference type="Gene3D" id="1.10.238.10">
    <property type="entry name" value="EF-hand"/>
    <property type="match status" value="1"/>
</dbReference>
<comment type="caution">
    <text evidence="7">The sequence shown here is derived from an EMBL/GenBank/DDBJ whole genome shotgun (WGS) entry which is preliminary data.</text>
</comment>
<dbReference type="SUPFAM" id="SSF47473">
    <property type="entry name" value="EF-hand"/>
    <property type="match status" value="1"/>
</dbReference>
<proteinExistence type="predicted"/>
<dbReference type="InterPro" id="IPR019577">
    <property type="entry name" value="SPARC/Testican_Ca-bd-dom"/>
</dbReference>
<organism evidence="7 8">
    <name type="scientific">Desmophyllum pertusum</name>
    <dbReference type="NCBI Taxonomy" id="174260"/>
    <lineage>
        <taxon>Eukaryota</taxon>
        <taxon>Metazoa</taxon>
        <taxon>Cnidaria</taxon>
        <taxon>Anthozoa</taxon>
        <taxon>Hexacorallia</taxon>
        <taxon>Scleractinia</taxon>
        <taxon>Caryophylliina</taxon>
        <taxon>Caryophylliidae</taxon>
        <taxon>Desmophyllum</taxon>
    </lineage>
</organism>
<feature type="domain" description="SPARC/Testican calcium-binding" evidence="6">
    <location>
        <begin position="49"/>
        <end position="167"/>
    </location>
</feature>
<evidence type="ECO:0000256" key="2">
    <source>
        <dbReference type="ARBA" id="ARBA00022525"/>
    </source>
</evidence>
<evidence type="ECO:0000259" key="6">
    <source>
        <dbReference type="Pfam" id="PF10591"/>
    </source>
</evidence>
<keyword evidence="2" id="KW-0964">Secreted</keyword>
<protein>
    <submittedName>
        <fullName evidence="7">Testican-2</fullName>
    </submittedName>
</protein>
<dbReference type="AlphaFoldDB" id="A0A9W9ZNT6"/>
<keyword evidence="8" id="KW-1185">Reference proteome</keyword>
<feature type="signal peptide" evidence="5">
    <location>
        <begin position="1"/>
        <end position="19"/>
    </location>
</feature>
<evidence type="ECO:0000313" key="8">
    <source>
        <dbReference type="Proteomes" id="UP001163046"/>
    </source>
</evidence>
<keyword evidence="3" id="KW-1015">Disulfide bond</keyword>
<dbReference type="EMBL" id="MU825882">
    <property type="protein sequence ID" value="KAJ7385128.1"/>
    <property type="molecule type" value="Genomic_DNA"/>
</dbReference>
<dbReference type="GO" id="GO:0005509">
    <property type="term" value="F:calcium ion binding"/>
    <property type="evidence" value="ECO:0007669"/>
    <property type="project" value="InterPro"/>
</dbReference>
<keyword evidence="5" id="KW-0732">Signal</keyword>
<keyword evidence="4" id="KW-0325">Glycoprotein</keyword>
<evidence type="ECO:0000313" key="7">
    <source>
        <dbReference type="EMBL" id="KAJ7385128.1"/>
    </source>
</evidence>
<feature type="chain" id="PRO_5040990250" evidence="5">
    <location>
        <begin position="20"/>
        <end position="180"/>
    </location>
</feature>
<accession>A0A9W9ZNT6</accession>
<name>A0A9W9ZNT6_9CNID</name>
<comment type="subcellular location">
    <subcellularLocation>
        <location evidence="1">Secreted</location>
    </subcellularLocation>
</comment>
<dbReference type="Proteomes" id="UP001163046">
    <property type="component" value="Unassembled WGS sequence"/>
</dbReference>
<evidence type="ECO:0000256" key="3">
    <source>
        <dbReference type="ARBA" id="ARBA00023157"/>
    </source>
</evidence>
<dbReference type="Pfam" id="PF10591">
    <property type="entry name" value="SPARC_Ca_bdg"/>
    <property type="match status" value="1"/>
</dbReference>
<dbReference type="InterPro" id="IPR011992">
    <property type="entry name" value="EF-hand-dom_pair"/>
</dbReference>
<reference evidence="7" key="1">
    <citation type="submission" date="2023-01" db="EMBL/GenBank/DDBJ databases">
        <title>Genome assembly of the deep-sea coral Lophelia pertusa.</title>
        <authorList>
            <person name="Herrera S."/>
            <person name="Cordes E."/>
        </authorList>
    </citation>
    <scope>NUCLEOTIDE SEQUENCE</scope>
    <source>
        <strain evidence="7">USNM1676648</strain>
        <tissue evidence="7">Polyp</tissue>
    </source>
</reference>
<dbReference type="OrthoDB" id="8875634at2759"/>
<evidence type="ECO:0000256" key="4">
    <source>
        <dbReference type="ARBA" id="ARBA00023180"/>
    </source>
</evidence>
<dbReference type="GO" id="GO:0005576">
    <property type="term" value="C:extracellular region"/>
    <property type="evidence" value="ECO:0007669"/>
    <property type="project" value="UniProtKB-SubCell"/>
</dbReference>
<gene>
    <name evidence="7" type="primary">SPOCK2</name>
    <name evidence="7" type="ORF">OS493_017499</name>
</gene>
<sequence>MKTLCILALVGLAIFVVDAKKDRHQKRKSWEQWNHIKKAVPKQPKDSRNCTMLPERLLDWFHILRTMHIKEELVRNGLPKPERGEVLPHMKLKEVKMPFPSGFEQAACREPINSVFRFVLDQNSDGVLHESELADIYEISTEPCIKQFFKKCAKGRETFTEAEFCSCFTQVGKEKPITLP</sequence>
<evidence type="ECO:0000256" key="5">
    <source>
        <dbReference type="SAM" id="SignalP"/>
    </source>
</evidence>
<evidence type="ECO:0000256" key="1">
    <source>
        <dbReference type="ARBA" id="ARBA00004613"/>
    </source>
</evidence>